<dbReference type="EMBL" id="LT906467">
    <property type="protein sequence ID" value="SNV87322.1"/>
    <property type="molecule type" value="Genomic_DNA"/>
</dbReference>
<keyword evidence="2" id="KW-1133">Transmembrane helix</keyword>
<evidence type="ECO:0000313" key="3">
    <source>
        <dbReference type="EMBL" id="AIJ34445.1"/>
    </source>
</evidence>
<dbReference type="KEGG" id="cii:CIMIT_11660"/>
<evidence type="ECO:0000313" key="4">
    <source>
        <dbReference type="EMBL" id="SNV87322.1"/>
    </source>
</evidence>
<sequence>MDGDLPLKQSLMIVVGTLVVFGGIFLLLPDEDDGASGSEEAPVEGTAVFPSHGMVDEKISAAREAGEAPATFGATGESVEPEGARLQDREAPAKESFELVPLETGETANVVGQRVYVGPLRNLGKSFEGKDLVCHDVSFLNGMDHETWLSASDFSLITPTGQKMEYTQPSAFPRWDRSVLPGQTTSGVQCYQAPIAEGTYTVNYTPFNAKYPLAAWKSGLSSAE</sequence>
<accession>A0A076NS26</accession>
<organism evidence="3 5">
    <name type="scientific">Corynebacterium imitans</name>
    <dbReference type="NCBI Taxonomy" id="156978"/>
    <lineage>
        <taxon>Bacteria</taxon>
        <taxon>Bacillati</taxon>
        <taxon>Actinomycetota</taxon>
        <taxon>Actinomycetes</taxon>
        <taxon>Mycobacteriales</taxon>
        <taxon>Corynebacteriaceae</taxon>
        <taxon>Corynebacterium</taxon>
    </lineage>
</organism>
<reference evidence="3 5" key="1">
    <citation type="submission" date="2014-08" db="EMBL/GenBank/DDBJ databases">
        <title>Complete genome sequence of Corynebacterium imitans DSM 44264, isolated from a five-month-old boy with suspected pharyngeal diphtheria.</title>
        <authorList>
            <person name="Mollmann S."/>
            <person name="Albersmeier A."/>
            <person name="Ruckert C."/>
            <person name="Tauch A."/>
        </authorList>
    </citation>
    <scope>NUCLEOTIDE SEQUENCE [LARGE SCALE GENOMIC DNA]</scope>
    <source>
        <strain evidence="3 5">DSM 44264</strain>
    </source>
</reference>
<dbReference type="AlphaFoldDB" id="A0A076NS26"/>
<dbReference type="HOGENOM" id="CLU_1233333_0_0_11"/>
<feature type="region of interest" description="Disordered" evidence="1">
    <location>
        <begin position="69"/>
        <end position="92"/>
    </location>
</feature>
<evidence type="ECO:0000256" key="2">
    <source>
        <dbReference type="SAM" id="Phobius"/>
    </source>
</evidence>
<dbReference type="Proteomes" id="UP000028780">
    <property type="component" value="Chromosome"/>
</dbReference>
<reference evidence="4 6" key="2">
    <citation type="submission" date="2017-06" db="EMBL/GenBank/DDBJ databases">
        <authorList>
            <consortium name="Pathogen Informatics"/>
        </authorList>
    </citation>
    <scope>NUCLEOTIDE SEQUENCE [LARGE SCALE GENOMIC DNA]</scope>
    <source>
        <strain evidence="4 6">NCTC13015</strain>
    </source>
</reference>
<dbReference type="Proteomes" id="UP000215374">
    <property type="component" value="Chromosome 1"/>
</dbReference>
<keyword evidence="2" id="KW-0812">Transmembrane</keyword>
<dbReference type="OrthoDB" id="9964857at2"/>
<dbReference type="EMBL" id="CP009211">
    <property type="protein sequence ID" value="AIJ34445.1"/>
    <property type="molecule type" value="Genomic_DNA"/>
</dbReference>
<proteinExistence type="predicted"/>
<feature type="transmembrane region" description="Helical" evidence="2">
    <location>
        <begin position="12"/>
        <end position="28"/>
    </location>
</feature>
<protein>
    <submittedName>
        <fullName evidence="3">Uncharacterized protein</fullName>
    </submittedName>
</protein>
<name>A0A076NS26_9CORY</name>
<evidence type="ECO:0000313" key="5">
    <source>
        <dbReference type="Proteomes" id="UP000028780"/>
    </source>
</evidence>
<evidence type="ECO:0000256" key="1">
    <source>
        <dbReference type="SAM" id="MobiDB-lite"/>
    </source>
</evidence>
<keyword evidence="2" id="KW-0472">Membrane</keyword>
<gene>
    <name evidence="3" type="ORF">CIMIT_11660</name>
    <name evidence="4" type="ORF">SAMEA4535761_02389</name>
</gene>
<keyword evidence="5" id="KW-1185">Reference proteome</keyword>
<evidence type="ECO:0000313" key="6">
    <source>
        <dbReference type="Proteomes" id="UP000215374"/>
    </source>
</evidence>
<dbReference type="RefSeq" id="WP_038593195.1">
    <property type="nucleotide sequence ID" value="NZ_CP009211.1"/>
</dbReference>
<feature type="compositionally biased region" description="Basic and acidic residues" evidence="1">
    <location>
        <begin position="82"/>
        <end position="92"/>
    </location>
</feature>